<keyword evidence="5" id="KW-0067">ATP-binding</keyword>
<dbReference type="SUPFAM" id="SSF52540">
    <property type="entry name" value="P-loop containing nucleoside triphosphate hydrolases"/>
    <property type="match status" value="1"/>
</dbReference>
<feature type="coiled-coil region" evidence="1">
    <location>
        <begin position="338"/>
        <end position="365"/>
    </location>
</feature>
<dbReference type="Gene3D" id="3.40.50.300">
    <property type="entry name" value="P-loop containing nucleotide triphosphate hydrolases"/>
    <property type="match status" value="1"/>
</dbReference>
<dbReference type="InterPro" id="IPR021861">
    <property type="entry name" value="THO_THOC1"/>
</dbReference>
<keyword evidence="6" id="KW-1185">Reference proteome</keyword>
<keyword evidence="5" id="KW-0378">Hydrolase</keyword>
<evidence type="ECO:0000256" key="2">
    <source>
        <dbReference type="SAM" id="MobiDB-lite"/>
    </source>
</evidence>
<dbReference type="InterPro" id="IPR001650">
    <property type="entry name" value="Helicase_C-like"/>
</dbReference>
<feature type="domain" description="Helicase C-terminal" evidence="4">
    <location>
        <begin position="514"/>
        <end position="682"/>
    </location>
</feature>
<dbReference type="AlphaFoldDB" id="A0AAD5S3D0"/>
<dbReference type="PROSITE" id="PS50053">
    <property type="entry name" value="UBIQUITIN_2"/>
    <property type="match status" value="1"/>
</dbReference>
<reference evidence="5" key="1">
    <citation type="submission" date="2020-05" db="EMBL/GenBank/DDBJ databases">
        <title>Phylogenomic resolution of chytrid fungi.</title>
        <authorList>
            <person name="Stajich J.E."/>
            <person name="Amses K."/>
            <person name="Simmons R."/>
            <person name="Seto K."/>
            <person name="Myers J."/>
            <person name="Bonds A."/>
            <person name="Quandt C.A."/>
            <person name="Barry K."/>
            <person name="Liu P."/>
            <person name="Grigoriev I."/>
            <person name="Longcore J.E."/>
            <person name="James T.Y."/>
        </authorList>
    </citation>
    <scope>NUCLEOTIDE SEQUENCE</scope>
    <source>
        <strain evidence="5">JEL0318</strain>
    </source>
</reference>
<organism evidence="5 6">
    <name type="scientific">Rhizophlyctis rosea</name>
    <dbReference type="NCBI Taxonomy" id="64517"/>
    <lineage>
        <taxon>Eukaryota</taxon>
        <taxon>Fungi</taxon>
        <taxon>Fungi incertae sedis</taxon>
        <taxon>Chytridiomycota</taxon>
        <taxon>Chytridiomycota incertae sedis</taxon>
        <taxon>Chytridiomycetes</taxon>
        <taxon>Rhizophlyctidales</taxon>
        <taxon>Rhizophlyctidaceae</taxon>
        <taxon>Rhizophlyctis</taxon>
    </lineage>
</organism>
<dbReference type="Pfam" id="PF11957">
    <property type="entry name" value="efThoc1"/>
    <property type="match status" value="1"/>
</dbReference>
<evidence type="ECO:0000256" key="1">
    <source>
        <dbReference type="SAM" id="Coils"/>
    </source>
</evidence>
<gene>
    <name evidence="5" type="primary">DBP2_1</name>
    <name evidence="5" type="ORF">HK097_002438</name>
</gene>
<dbReference type="PANTHER" id="PTHR47958">
    <property type="entry name" value="ATP-DEPENDENT RNA HELICASE DBP3"/>
    <property type="match status" value="1"/>
</dbReference>
<comment type="caution">
    <text evidence="5">The sequence shown here is derived from an EMBL/GenBank/DDBJ whole genome shotgun (WGS) entry which is preliminary data.</text>
</comment>
<dbReference type="InterPro" id="IPR029071">
    <property type="entry name" value="Ubiquitin-like_domsf"/>
</dbReference>
<feature type="non-terminal residue" evidence="5">
    <location>
        <position position="1"/>
    </location>
</feature>
<dbReference type="Gene3D" id="3.10.20.90">
    <property type="entry name" value="Phosphatidylinositol 3-kinase Catalytic Subunit, Chain A, domain 1"/>
    <property type="match status" value="1"/>
</dbReference>
<dbReference type="SMART" id="SM00490">
    <property type="entry name" value="HELICc"/>
    <property type="match status" value="1"/>
</dbReference>
<keyword evidence="5" id="KW-0547">Nucleotide-binding</keyword>
<evidence type="ECO:0000313" key="5">
    <source>
        <dbReference type="EMBL" id="KAJ3040908.1"/>
    </source>
</evidence>
<dbReference type="InterPro" id="IPR000626">
    <property type="entry name" value="Ubiquitin-like_dom"/>
</dbReference>
<protein>
    <submittedName>
        <fullName evidence="5">ATP-dependent RNA helicase dbp2</fullName>
    </submittedName>
</protein>
<feature type="region of interest" description="Disordered" evidence="2">
    <location>
        <begin position="703"/>
        <end position="764"/>
    </location>
</feature>
<dbReference type="EMBL" id="JADGJD010001523">
    <property type="protein sequence ID" value="KAJ3040908.1"/>
    <property type="molecule type" value="Genomic_DNA"/>
</dbReference>
<name>A0AAD5S3D0_9FUNG</name>
<dbReference type="SMART" id="SM00213">
    <property type="entry name" value="UBQ"/>
    <property type="match status" value="1"/>
</dbReference>
<keyword evidence="5" id="KW-0347">Helicase</keyword>
<feature type="coiled-coil region" evidence="1">
    <location>
        <begin position="426"/>
        <end position="464"/>
    </location>
</feature>
<proteinExistence type="predicted"/>
<evidence type="ECO:0000259" key="4">
    <source>
        <dbReference type="PROSITE" id="PS51194"/>
    </source>
</evidence>
<sequence>MADNCQQTLSSSLIPIPQNPYPETALQIRLLHTLDDLLEEIQEFRNRTVPLPATSVPSDSIPERTKTIRTAVQRTFQAYYGPQGKTTYHDLVTIIFKRWMFEFVSHNNQAGYGSKEQLLPQLFDLLDVAIACTEAGCGDDALALTMVEDLVDILTIKGIEALFEYLEARRVRLIAGIVPEKGKGLFLLRFCTKILHGLSKSKNLMTWGNALLWMAHVYPLSEQSGVNLHGEFIGSAITKDRELADLQHKQTVLKGNFERCQEKLTEVFQLQRKFDDLEKHNASIQGQLATRSAKDREQFTMQIRTLRTQIETSTTAKVALNAARQQLEFQLRDAAPRSRQIEDALAHAKQELDAKEAEQGALQQSPLGIERTLAIDGEEVSKAVDSLGELKRRQEASAVELSDRENTLWELEVQRLQGREAQQQGEREADAQMEHVRKQVDAARKEWERERREMVSAMENLKGSVQDLEGSYDWVNRKAQTDDSPMNMSSLELSASHNEIKAVHFLTDWDKRRQIINLLGSANQTRKTKTVIFTSTKRMADQLTFLLRNEGYAALAIHGDKKQHERDWVMTEFKSNRAPILIATDVDDVGLNPSDNVQQVVHVPSDNVQQVVHVPRKAKTAGRIQVFLSHFSIVAGDKVIQKGTITLTASPSLSVRILKLMIFRRLGISIEDILLTAGGKVLFGGCLRDYGIGDGSTLFLRGRLRGGGGKNKKKKTKEQKRQGNGGGGGPSTGEKRAHPGGSESDSGEGPPPSKKQKIGTPGAQAVVQCREPGCERIYYVE</sequence>
<dbReference type="Pfam" id="PF00271">
    <property type="entry name" value="Helicase_C"/>
    <property type="match status" value="1"/>
</dbReference>
<dbReference type="GO" id="GO:0004386">
    <property type="term" value="F:helicase activity"/>
    <property type="evidence" value="ECO:0007669"/>
    <property type="project" value="UniProtKB-KW"/>
</dbReference>
<dbReference type="Proteomes" id="UP001212841">
    <property type="component" value="Unassembled WGS sequence"/>
</dbReference>
<dbReference type="InterPro" id="IPR027417">
    <property type="entry name" value="P-loop_NTPase"/>
</dbReference>
<accession>A0AAD5S3D0</accession>
<keyword evidence="1" id="KW-0175">Coiled coil</keyword>
<feature type="domain" description="Ubiquitin-like" evidence="3">
    <location>
        <begin position="638"/>
        <end position="707"/>
    </location>
</feature>
<dbReference type="CDD" id="cd17039">
    <property type="entry name" value="Ubl_ubiquitin_like"/>
    <property type="match status" value="1"/>
</dbReference>
<evidence type="ECO:0000259" key="3">
    <source>
        <dbReference type="PROSITE" id="PS50053"/>
    </source>
</evidence>
<dbReference type="SUPFAM" id="SSF54236">
    <property type="entry name" value="Ubiquitin-like"/>
    <property type="match status" value="1"/>
</dbReference>
<evidence type="ECO:0000313" key="6">
    <source>
        <dbReference type="Proteomes" id="UP001212841"/>
    </source>
</evidence>
<feature type="compositionally biased region" description="Low complexity" evidence="2">
    <location>
        <begin position="739"/>
        <end position="748"/>
    </location>
</feature>
<dbReference type="PROSITE" id="PS51194">
    <property type="entry name" value="HELICASE_CTER"/>
    <property type="match status" value="1"/>
</dbReference>